<dbReference type="RefSeq" id="WP_072791223.1">
    <property type="nucleotide sequence ID" value="NZ_FQWM01000001.1"/>
</dbReference>
<name>A0A1M5KJB8_9RHOB</name>
<evidence type="ECO:0008006" key="3">
    <source>
        <dbReference type="Google" id="ProtNLM"/>
    </source>
</evidence>
<proteinExistence type="predicted"/>
<accession>A0A1M5KJB8</accession>
<organism evidence="1 2">
    <name type="scientific">Cognatishimia maritima</name>
    <dbReference type="NCBI Taxonomy" id="870908"/>
    <lineage>
        <taxon>Bacteria</taxon>
        <taxon>Pseudomonadati</taxon>
        <taxon>Pseudomonadota</taxon>
        <taxon>Alphaproteobacteria</taxon>
        <taxon>Rhodobacterales</taxon>
        <taxon>Paracoccaceae</taxon>
        <taxon>Cognatishimia</taxon>
    </lineage>
</organism>
<protein>
    <recommendedName>
        <fullName evidence="3">DUF1203 domain-containing protein</fullName>
    </recommendedName>
</protein>
<evidence type="ECO:0000313" key="1">
    <source>
        <dbReference type="EMBL" id="SHG52808.1"/>
    </source>
</evidence>
<dbReference type="InterPro" id="IPR009593">
    <property type="entry name" value="DUF1203"/>
</dbReference>
<dbReference type="Pfam" id="PF06718">
    <property type="entry name" value="DUF1203"/>
    <property type="match status" value="1"/>
</dbReference>
<sequence>MDFRFKALPAKAFKHLFKLTDQELASQNAKRLTVTACPGVPCRVSMKDAEVGETVILMNYVHLNASSPFDASHAIYVRELAEDSEFGINEVPELLATRMISLRFFNRENMMIAADLVSGERLSIPLSEAFENPEIAYAHVHYAKPGCFAASVHRVESNT</sequence>
<dbReference type="AlphaFoldDB" id="A0A1M5KJB8"/>
<gene>
    <name evidence="1" type="ORF">SAMN04488044_0989</name>
</gene>
<dbReference type="EMBL" id="FQWM01000001">
    <property type="protein sequence ID" value="SHG52808.1"/>
    <property type="molecule type" value="Genomic_DNA"/>
</dbReference>
<dbReference type="Proteomes" id="UP000184211">
    <property type="component" value="Unassembled WGS sequence"/>
</dbReference>
<keyword evidence="2" id="KW-1185">Reference proteome</keyword>
<evidence type="ECO:0000313" key="2">
    <source>
        <dbReference type="Proteomes" id="UP000184211"/>
    </source>
</evidence>
<dbReference type="PIRSF" id="PIRSF034110">
    <property type="entry name" value="DUF1203"/>
    <property type="match status" value="1"/>
</dbReference>
<reference evidence="2" key="1">
    <citation type="submission" date="2016-11" db="EMBL/GenBank/DDBJ databases">
        <authorList>
            <person name="Varghese N."/>
            <person name="Submissions S."/>
        </authorList>
    </citation>
    <scope>NUCLEOTIDE SEQUENCE [LARGE SCALE GENOMIC DNA]</scope>
    <source>
        <strain evidence="2">DSM 28223</strain>
    </source>
</reference>